<evidence type="ECO:0000313" key="1">
    <source>
        <dbReference type="EMBL" id="OAX42091.1"/>
    </source>
</evidence>
<gene>
    <name evidence="1" type="ORF">K503DRAFT_407020</name>
</gene>
<protein>
    <submittedName>
        <fullName evidence="1">Uncharacterized protein</fullName>
    </submittedName>
</protein>
<dbReference type="InParanoid" id="A0A1B7NB36"/>
<sequence>MSSELVHWLFRDFGRDIGVKHSSLFIVDINLQINSKPVPRLNYLQLWTVKPNPMSHAQDKLHFVVRKKAACIILPVTVSLRVACWVAGSLEEDGKCVVVDGCGSLVFPEEVDVLVIGLGAAVLDFRRNQLSSIIIRDCNWLVTLTWLAIPVVTLVLVDSTSRISRSQSRSRSSGLRAPSFANRSAHSLPSIPTWPLTCLNLTFGPALSRAYSNAAKYLMSAAFLTGSPLAVRNPFTLHFGNQDSKPAQDQRRSSH</sequence>
<keyword evidence="2" id="KW-1185">Reference proteome</keyword>
<accession>A0A1B7NB36</accession>
<reference evidence="1 2" key="1">
    <citation type="submission" date="2016-06" db="EMBL/GenBank/DDBJ databases">
        <title>Comparative genomics of the ectomycorrhizal sister species Rhizopogon vinicolor and Rhizopogon vesiculosus (Basidiomycota: Boletales) reveals a divergence of the mating type B locus.</title>
        <authorList>
            <consortium name="DOE Joint Genome Institute"/>
            <person name="Mujic A.B."/>
            <person name="Kuo A."/>
            <person name="Tritt A."/>
            <person name="Lipzen A."/>
            <person name="Chen C."/>
            <person name="Johnson J."/>
            <person name="Sharma A."/>
            <person name="Barry K."/>
            <person name="Grigoriev I.V."/>
            <person name="Spatafora J.W."/>
        </authorList>
    </citation>
    <scope>NUCLEOTIDE SEQUENCE [LARGE SCALE GENOMIC DNA]</scope>
    <source>
        <strain evidence="1 2">AM-OR11-026</strain>
    </source>
</reference>
<dbReference type="Proteomes" id="UP000092154">
    <property type="component" value="Unassembled WGS sequence"/>
</dbReference>
<organism evidence="1 2">
    <name type="scientific">Rhizopogon vinicolor AM-OR11-026</name>
    <dbReference type="NCBI Taxonomy" id="1314800"/>
    <lineage>
        <taxon>Eukaryota</taxon>
        <taxon>Fungi</taxon>
        <taxon>Dikarya</taxon>
        <taxon>Basidiomycota</taxon>
        <taxon>Agaricomycotina</taxon>
        <taxon>Agaricomycetes</taxon>
        <taxon>Agaricomycetidae</taxon>
        <taxon>Boletales</taxon>
        <taxon>Suillineae</taxon>
        <taxon>Rhizopogonaceae</taxon>
        <taxon>Rhizopogon</taxon>
    </lineage>
</organism>
<dbReference type="AlphaFoldDB" id="A0A1B7NB36"/>
<name>A0A1B7NB36_9AGAM</name>
<proteinExistence type="predicted"/>
<evidence type="ECO:0000313" key="2">
    <source>
        <dbReference type="Proteomes" id="UP000092154"/>
    </source>
</evidence>
<dbReference type="EMBL" id="KV448164">
    <property type="protein sequence ID" value="OAX42091.1"/>
    <property type="molecule type" value="Genomic_DNA"/>
</dbReference>